<comment type="similarity">
    <text evidence="2">Belongs to the krueppel C2H2-type zinc-finger protein family.</text>
</comment>
<keyword evidence="9" id="KW-0804">Transcription</keyword>
<dbReference type="PROSITE" id="PS00028">
    <property type="entry name" value="ZINC_FINGER_C2H2_1"/>
    <property type="match status" value="3"/>
</dbReference>
<evidence type="ECO:0000256" key="5">
    <source>
        <dbReference type="ARBA" id="ARBA00022771"/>
    </source>
</evidence>
<dbReference type="SUPFAM" id="SSF57667">
    <property type="entry name" value="beta-beta-alpha zinc fingers"/>
    <property type="match status" value="2"/>
</dbReference>
<dbReference type="GO" id="GO:0005634">
    <property type="term" value="C:nucleus"/>
    <property type="evidence" value="ECO:0007669"/>
    <property type="project" value="UniProtKB-SubCell"/>
</dbReference>
<proteinExistence type="inferred from homology"/>
<feature type="domain" description="C2H2-type" evidence="13">
    <location>
        <begin position="72"/>
        <end position="108"/>
    </location>
</feature>
<dbReference type="Ensembl" id="ENSSORT00005046088.1">
    <property type="protein sequence ID" value="ENSSORP00005044954.1"/>
    <property type="gene ID" value="ENSSORG00005020658.1"/>
</dbReference>
<dbReference type="GO" id="GO:0000981">
    <property type="term" value="F:DNA-binding transcription factor activity, RNA polymerase II-specific"/>
    <property type="evidence" value="ECO:0007669"/>
    <property type="project" value="TreeGrafter"/>
</dbReference>
<keyword evidence="10" id="KW-0539">Nucleus</keyword>
<dbReference type="Gene3D" id="3.30.160.60">
    <property type="entry name" value="Classic Zinc Finger"/>
    <property type="match status" value="3"/>
</dbReference>
<accession>A0A673BUZ0</accession>
<evidence type="ECO:0000256" key="11">
    <source>
        <dbReference type="PROSITE-ProRule" id="PRU00042"/>
    </source>
</evidence>
<feature type="domain" description="C2H2-type" evidence="13">
    <location>
        <begin position="109"/>
        <end position="136"/>
    </location>
</feature>
<dbReference type="PROSITE" id="PS50157">
    <property type="entry name" value="ZINC_FINGER_C2H2_2"/>
    <property type="match status" value="3"/>
</dbReference>
<dbReference type="PANTHER" id="PTHR23235">
    <property type="entry name" value="KRUEPPEL-LIKE TRANSCRIPTION FACTOR"/>
    <property type="match status" value="1"/>
</dbReference>
<dbReference type="FunFam" id="3.30.160.60:FF:002343">
    <property type="entry name" value="Zinc finger protein 33A"/>
    <property type="match status" value="1"/>
</dbReference>
<evidence type="ECO:0000256" key="7">
    <source>
        <dbReference type="ARBA" id="ARBA00023015"/>
    </source>
</evidence>
<dbReference type="InterPro" id="IPR013087">
    <property type="entry name" value="Znf_C2H2_type"/>
</dbReference>
<keyword evidence="4" id="KW-0677">Repeat</keyword>
<keyword evidence="8" id="KW-0238">DNA-binding</keyword>
<evidence type="ECO:0000313" key="15">
    <source>
        <dbReference type="Proteomes" id="UP000472271"/>
    </source>
</evidence>
<reference evidence="14" key="2">
    <citation type="submission" date="2025-08" db="UniProtKB">
        <authorList>
            <consortium name="Ensembl"/>
        </authorList>
    </citation>
    <scope>IDENTIFICATION</scope>
</reference>
<evidence type="ECO:0000256" key="3">
    <source>
        <dbReference type="ARBA" id="ARBA00022723"/>
    </source>
</evidence>
<evidence type="ECO:0000256" key="8">
    <source>
        <dbReference type="ARBA" id="ARBA00023125"/>
    </source>
</evidence>
<evidence type="ECO:0000256" key="12">
    <source>
        <dbReference type="SAM" id="MobiDB-lite"/>
    </source>
</evidence>
<dbReference type="FunFam" id="3.30.160.60:FF:000030">
    <property type="entry name" value="Zinc finger protein 628"/>
    <property type="match status" value="1"/>
</dbReference>
<reference evidence="14" key="1">
    <citation type="submission" date="2019-06" db="EMBL/GenBank/DDBJ databases">
        <authorList>
            <consortium name="Wellcome Sanger Institute Data Sharing"/>
        </authorList>
    </citation>
    <scope>NUCLEOTIDE SEQUENCE [LARGE SCALE GENOMIC DNA]</scope>
</reference>
<feature type="region of interest" description="Disordered" evidence="12">
    <location>
        <begin position="17"/>
        <end position="57"/>
    </location>
</feature>
<organism evidence="14 15">
    <name type="scientific">Sphaeramia orbicularis</name>
    <name type="common">orbiculate cardinalfish</name>
    <dbReference type="NCBI Taxonomy" id="375764"/>
    <lineage>
        <taxon>Eukaryota</taxon>
        <taxon>Metazoa</taxon>
        <taxon>Chordata</taxon>
        <taxon>Craniata</taxon>
        <taxon>Vertebrata</taxon>
        <taxon>Euteleostomi</taxon>
        <taxon>Actinopterygii</taxon>
        <taxon>Neopterygii</taxon>
        <taxon>Teleostei</taxon>
        <taxon>Neoteleostei</taxon>
        <taxon>Acanthomorphata</taxon>
        <taxon>Gobiaria</taxon>
        <taxon>Kurtiformes</taxon>
        <taxon>Apogonoidei</taxon>
        <taxon>Apogonidae</taxon>
        <taxon>Apogoninae</taxon>
        <taxon>Sphaeramia</taxon>
    </lineage>
</organism>
<dbReference type="PANTHER" id="PTHR23235:SF142">
    <property type="entry name" value="ZINC FINGER PROTEIN 384"/>
    <property type="match status" value="1"/>
</dbReference>
<evidence type="ECO:0000313" key="14">
    <source>
        <dbReference type="Ensembl" id="ENSSORP00005044954.1"/>
    </source>
</evidence>
<keyword evidence="7" id="KW-0805">Transcription regulation</keyword>
<reference evidence="14" key="3">
    <citation type="submission" date="2025-09" db="UniProtKB">
        <authorList>
            <consortium name="Ensembl"/>
        </authorList>
    </citation>
    <scope>IDENTIFICATION</scope>
</reference>
<dbReference type="Proteomes" id="UP000472271">
    <property type="component" value="Chromosome 22"/>
</dbReference>
<dbReference type="GO" id="GO:0000978">
    <property type="term" value="F:RNA polymerase II cis-regulatory region sequence-specific DNA binding"/>
    <property type="evidence" value="ECO:0007669"/>
    <property type="project" value="TreeGrafter"/>
</dbReference>
<name>A0A673BUZ0_9TELE</name>
<dbReference type="SMART" id="SM00355">
    <property type="entry name" value="ZnF_C2H2"/>
    <property type="match status" value="3"/>
</dbReference>
<dbReference type="AlphaFoldDB" id="A0A673BUZ0"/>
<comment type="subcellular location">
    <subcellularLocation>
        <location evidence="1">Nucleus</location>
    </subcellularLocation>
</comment>
<dbReference type="InParanoid" id="A0A673BUZ0"/>
<feature type="domain" description="C2H2-type" evidence="13">
    <location>
        <begin position="137"/>
        <end position="165"/>
    </location>
</feature>
<evidence type="ECO:0000256" key="4">
    <source>
        <dbReference type="ARBA" id="ARBA00022737"/>
    </source>
</evidence>
<evidence type="ECO:0000256" key="1">
    <source>
        <dbReference type="ARBA" id="ARBA00004123"/>
    </source>
</evidence>
<protein>
    <recommendedName>
        <fullName evidence="13">C2H2-type domain-containing protein</fullName>
    </recommendedName>
</protein>
<evidence type="ECO:0000256" key="2">
    <source>
        <dbReference type="ARBA" id="ARBA00006991"/>
    </source>
</evidence>
<keyword evidence="3" id="KW-0479">Metal-binding</keyword>
<keyword evidence="15" id="KW-1185">Reference proteome</keyword>
<evidence type="ECO:0000256" key="9">
    <source>
        <dbReference type="ARBA" id="ARBA00023163"/>
    </source>
</evidence>
<dbReference type="InterPro" id="IPR036236">
    <property type="entry name" value="Znf_C2H2_sf"/>
</dbReference>
<keyword evidence="6" id="KW-0862">Zinc</keyword>
<evidence type="ECO:0000256" key="10">
    <source>
        <dbReference type="ARBA" id="ARBA00023242"/>
    </source>
</evidence>
<keyword evidence="5 11" id="KW-0863">Zinc-finger</keyword>
<dbReference type="Pfam" id="PF00096">
    <property type="entry name" value="zf-C2H2"/>
    <property type="match status" value="3"/>
</dbReference>
<evidence type="ECO:0000256" key="6">
    <source>
        <dbReference type="ARBA" id="ARBA00022833"/>
    </source>
</evidence>
<dbReference type="GO" id="GO:0008270">
    <property type="term" value="F:zinc ion binding"/>
    <property type="evidence" value="ECO:0007669"/>
    <property type="project" value="UniProtKB-KW"/>
</dbReference>
<sequence length="168" mass="18837">MICFTLNQETFGLIISSLDPEPDPNPPHIKQEQEAEVTRGATPTPVPVKSERPDLNPSPVVRRQVGQKSTVHRCPECGQTFGFKSSLKTHMKVHSRPMHMVTHTGEKLFHCSVCGRGFSQKSALHSHTRIHTGEKPFHCSVFCGKRFTLKGYLQKHMKTHAKHGNVHG</sequence>
<dbReference type="FunFam" id="3.30.160.60:FF:001235">
    <property type="entry name" value="Si:ch211-119o8.6"/>
    <property type="match status" value="1"/>
</dbReference>
<evidence type="ECO:0000259" key="13">
    <source>
        <dbReference type="PROSITE" id="PS50157"/>
    </source>
</evidence>